<gene>
    <name evidence="2" type="ORF">H4O21_06665</name>
</gene>
<dbReference type="Proteomes" id="UP000565262">
    <property type="component" value="Unassembled WGS sequence"/>
</dbReference>
<accession>A0A839IPA1</accession>
<feature type="compositionally biased region" description="Basic and acidic residues" evidence="1">
    <location>
        <begin position="27"/>
        <end position="38"/>
    </location>
</feature>
<reference evidence="2 3" key="1">
    <citation type="submission" date="2020-08" db="EMBL/GenBank/DDBJ databases">
        <title>Oceanospirillum sp. nov. isolated from marine sediment.</title>
        <authorList>
            <person name="Ji X."/>
        </authorList>
    </citation>
    <scope>NUCLEOTIDE SEQUENCE [LARGE SCALE GENOMIC DNA]</scope>
    <source>
        <strain evidence="2 3">D5</strain>
    </source>
</reference>
<organism evidence="2 3">
    <name type="scientific">Oceanospirillum sediminis</name>
    <dbReference type="NCBI Taxonomy" id="2760088"/>
    <lineage>
        <taxon>Bacteria</taxon>
        <taxon>Pseudomonadati</taxon>
        <taxon>Pseudomonadota</taxon>
        <taxon>Gammaproteobacteria</taxon>
        <taxon>Oceanospirillales</taxon>
        <taxon>Oceanospirillaceae</taxon>
        <taxon>Oceanospirillum</taxon>
    </lineage>
</organism>
<feature type="compositionally biased region" description="Polar residues" evidence="1">
    <location>
        <begin position="41"/>
        <end position="69"/>
    </location>
</feature>
<keyword evidence="3" id="KW-1185">Reference proteome</keyword>
<comment type="caution">
    <text evidence="2">The sequence shown here is derived from an EMBL/GenBank/DDBJ whole genome shotgun (WGS) entry which is preliminary data.</text>
</comment>
<dbReference type="AlphaFoldDB" id="A0A839IPA1"/>
<proteinExistence type="predicted"/>
<protein>
    <submittedName>
        <fullName evidence="2">Uncharacterized protein</fullName>
    </submittedName>
</protein>
<evidence type="ECO:0000313" key="3">
    <source>
        <dbReference type="Proteomes" id="UP000565262"/>
    </source>
</evidence>
<evidence type="ECO:0000256" key="1">
    <source>
        <dbReference type="SAM" id="MobiDB-lite"/>
    </source>
</evidence>
<evidence type="ECO:0000313" key="2">
    <source>
        <dbReference type="EMBL" id="MBB1486287.1"/>
    </source>
</evidence>
<dbReference type="RefSeq" id="WP_182808067.1">
    <property type="nucleotide sequence ID" value="NZ_JACJFM010000006.1"/>
</dbReference>
<feature type="compositionally biased region" description="Polar residues" evidence="1">
    <location>
        <begin position="1"/>
        <end position="26"/>
    </location>
</feature>
<feature type="region of interest" description="Disordered" evidence="1">
    <location>
        <begin position="1"/>
        <end position="121"/>
    </location>
</feature>
<sequence length="121" mass="13046">MPEALSSQATLVNRQLAGTNNVAQQRTDARSNTRREEAGDSQPTSTAGVNGQNALQDRVAISSQPTDQVNRTAETTERAPTRNTIGDIPDLNESQSSELARRQAEVRTNQESLGNVLDIDA</sequence>
<name>A0A839IPA1_9GAMM</name>
<dbReference type="EMBL" id="JACJFM010000006">
    <property type="protein sequence ID" value="MBB1486287.1"/>
    <property type="molecule type" value="Genomic_DNA"/>
</dbReference>